<name>D1A6J8_THECD</name>
<dbReference type="OrthoDB" id="9803968at2"/>
<dbReference type="EMBL" id="CP001738">
    <property type="protein sequence ID" value="ACY96473.1"/>
    <property type="molecule type" value="Genomic_DNA"/>
</dbReference>
<keyword evidence="8" id="KW-1185">Reference proteome</keyword>
<evidence type="ECO:0000256" key="1">
    <source>
        <dbReference type="ARBA" id="ARBA00006432"/>
    </source>
</evidence>
<keyword evidence="2 7" id="KW-0436">Ligase</keyword>
<dbReference type="HOGENOM" id="CLU_000022_59_10_11"/>
<proteinExistence type="inferred from homology"/>
<dbReference type="GO" id="GO:0015645">
    <property type="term" value="F:fatty acid ligase activity"/>
    <property type="evidence" value="ECO:0007669"/>
    <property type="project" value="TreeGrafter"/>
</dbReference>
<dbReference type="InterPro" id="IPR000873">
    <property type="entry name" value="AMP-dep_synth/lig_dom"/>
</dbReference>
<feature type="domain" description="AMP-dependent synthetase/ligase" evidence="5">
    <location>
        <begin position="51"/>
        <end position="404"/>
    </location>
</feature>
<dbReference type="GO" id="GO:0006633">
    <property type="term" value="P:fatty acid biosynthetic process"/>
    <property type="evidence" value="ECO:0007669"/>
    <property type="project" value="TreeGrafter"/>
</dbReference>
<protein>
    <submittedName>
        <fullName evidence="7">AMP-dependent synthetase and ligase</fullName>
    </submittedName>
</protein>
<dbReference type="InterPro" id="IPR045851">
    <property type="entry name" value="AMP-bd_C_sf"/>
</dbReference>
<gene>
    <name evidence="7" type="ordered locus">Tcur_0883</name>
</gene>
<evidence type="ECO:0000256" key="2">
    <source>
        <dbReference type="ARBA" id="ARBA00022598"/>
    </source>
</evidence>
<dbReference type="Gene3D" id="3.40.50.12780">
    <property type="entry name" value="N-terminal domain of ligase-like"/>
    <property type="match status" value="1"/>
</dbReference>
<dbReference type="STRING" id="471852.Tcur_0883"/>
<evidence type="ECO:0000256" key="4">
    <source>
        <dbReference type="ARBA" id="ARBA00022840"/>
    </source>
</evidence>
<reference evidence="7 8" key="1">
    <citation type="journal article" date="2011" name="Stand. Genomic Sci.">
        <title>Complete genome sequence of Thermomonospora curvata type strain (B9).</title>
        <authorList>
            <person name="Chertkov O."/>
            <person name="Sikorski J."/>
            <person name="Nolan M."/>
            <person name="Lapidus A."/>
            <person name="Lucas S."/>
            <person name="Del Rio T.G."/>
            <person name="Tice H."/>
            <person name="Cheng J.F."/>
            <person name="Goodwin L."/>
            <person name="Pitluck S."/>
            <person name="Liolios K."/>
            <person name="Ivanova N."/>
            <person name="Mavromatis K."/>
            <person name="Mikhailova N."/>
            <person name="Ovchinnikova G."/>
            <person name="Pati A."/>
            <person name="Chen A."/>
            <person name="Palaniappan K."/>
            <person name="Djao O.D."/>
            <person name="Land M."/>
            <person name="Hauser L."/>
            <person name="Chang Y.J."/>
            <person name="Jeffries C.D."/>
            <person name="Brettin T."/>
            <person name="Han C."/>
            <person name="Detter J.C."/>
            <person name="Rohde M."/>
            <person name="Goker M."/>
            <person name="Woyke T."/>
            <person name="Bristow J."/>
            <person name="Eisen J.A."/>
            <person name="Markowitz V."/>
            <person name="Hugenholtz P."/>
            <person name="Klenk H.P."/>
            <person name="Kyrpides N.C."/>
        </authorList>
    </citation>
    <scope>NUCLEOTIDE SEQUENCE [LARGE SCALE GENOMIC DNA]</scope>
    <source>
        <strain evidence="8">ATCC 19995 / DSM 43183 / JCM 3096 / KCTC 9072 / NBRC 15933 / NCIMB 10081 / Henssen B9</strain>
    </source>
</reference>
<dbReference type="AlphaFoldDB" id="D1A6J8"/>
<evidence type="ECO:0000259" key="6">
    <source>
        <dbReference type="Pfam" id="PF13193"/>
    </source>
</evidence>
<dbReference type="eggNOG" id="COG0365">
    <property type="taxonomic scope" value="Bacteria"/>
</dbReference>
<dbReference type="GO" id="GO:0016405">
    <property type="term" value="F:CoA-ligase activity"/>
    <property type="evidence" value="ECO:0007669"/>
    <property type="project" value="UniProtKB-ARBA"/>
</dbReference>
<dbReference type="GO" id="GO:0004321">
    <property type="term" value="F:fatty-acyl-CoA synthase activity"/>
    <property type="evidence" value="ECO:0007669"/>
    <property type="project" value="TreeGrafter"/>
</dbReference>
<dbReference type="Gene3D" id="3.30.300.30">
    <property type="match status" value="1"/>
</dbReference>
<dbReference type="SUPFAM" id="SSF56801">
    <property type="entry name" value="Acetyl-CoA synthetase-like"/>
    <property type="match status" value="1"/>
</dbReference>
<dbReference type="Proteomes" id="UP000001918">
    <property type="component" value="Chromosome"/>
</dbReference>
<organism evidence="7 8">
    <name type="scientific">Thermomonospora curvata (strain ATCC 19995 / DSM 43183 / JCM 3096 / KCTC 9072 / NBRC 15933 / NCIMB 10081 / Henssen B9)</name>
    <dbReference type="NCBI Taxonomy" id="471852"/>
    <lineage>
        <taxon>Bacteria</taxon>
        <taxon>Bacillati</taxon>
        <taxon>Actinomycetota</taxon>
        <taxon>Actinomycetes</taxon>
        <taxon>Streptosporangiales</taxon>
        <taxon>Thermomonosporaceae</taxon>
        <taxon>Thermomonospora</taxon>
    </lineage>
</organism>
<dbReference type="InterPro" id="IPR025110">
    <property type="entry name" value="AMP-bd_C"/>
</dbReference>
<feature type="domain" description="AMP-binding enzyme C-terminal" evidence="6">
    <location>
        <begin position="455"/>
        <end position="532"/>
    </location>
</feature>
<dbReference type="FunFam" id="3.30.300.30:FF:000028">
    <property type="entry name" value="AMP-dependent synthetase"/>
    <property type="match status" value="1"/>
</dbReference>
<evidence type="ECO:0000259" key="5">
    <source>
        <dbReference type="Pfam" id="PF00501"/>
    </source>
</evidence>
<dbReference type="Pfam" id="PF13193">
    <property type="entry name" value="AMP-binding_C"/>
    <property type="match status" value="1"/>
</dbReference>
<dbReference type="InterPro" id="IPR051087">
    <property type="entry name" value="Mitochondrial_ACSM"/>
</dbReference>
<evidence type="ECO:0000256" key="3">
    <source>
        <dbReference type="ARBA" id="ARBA00022741"/>
    </source>
</evidence>
<dbReference type="FunFam" id="3.40.50.12780:FF:000058">
    <property type="entry name" value="Acetyl-coenzyme A synthetase"/>
    <property type="match status" value="1"/>
</dbReference>
<accession>D1A6J8</accession>
<evidence type="ECO:0000313" key="7">
    <source>
        <dbReference type="EMBL" id="ACY96473.1"/>
    </source>
</evidence>
<dbReference type="KEGG" id="tcu:Tcur_0883"/>
<dbReference type="GO" id="GO:0005524">
    <property type="term" value="F:ATP binding"/>
    <property type="evidence" value="ECO:0007669"/>
    <property type="project" value="UniProtKB-KW"/>
</dbReference>
<dbReference type="RefSeq" id="WP_012851257.1">
    <property type="nucleotide sequence ID" value="NC_013510.1"/>
</dbReference>
<evidence type="ECO:0000313" key="8">
    <source>
        <dbReference type="Proteomes" id="UP000001918"/>
    </source>
</evidence>
<dbReference type="PANTHER" id="PTHR43605:SF10">
    <property type="entry name" value="ACYL-COA SYNTHETASE MEDIUM CHAIN FAMILY MEMBER 3"/>
    <property type="match status" value="1"/>
</dbReference>
<dbReference type="PANTHER" id="PTHR43605">
    <property type="entry name" value="ACYL-COENZYME A SYNTHETASE"/>
    <property type="match status" value="1"/>
</dbReference>
<dbReference type="Pfam" id="PF00501">
    <property type="entry name" value="AMP-binding"/>
    <property type="match status" value="1"/>
</dbReference>
<sequence>MSHPAHETFRAARDFLLEHREDYQTAYRDFSWPELEEFNWALDWFDVIAEGNDRTALWIVEEDGSEERLSFAELSARSARVANWLRERGVRRGDRIVLMLGNQRELWETTLAAIKLGAVLIPATTLLTPADLRDRVERGGARHVIVSSAQTGKFDDVPGDYTRIAVGEAVPGWHQFADAYTASADYRPDRPTKATDPLLLYFTSGTTARPKLVEHTHVSYPVGHLSTMYWIGLEPGDVHLNISSPGWAKHAWSNVFAPWNAEATVFVFNYTRFDADRLLTELDRCQVTSLCAPPTVWRMLIQTDLGRLKNPPRKVVGAGEPLNPEIIEQVRRAWGVTIRDGFGQTETTVQVANTPGQPLKPGSMGRPVPGYAVELIDMVTGEPAQEGEICLDLSRRPLGLMAGYHGDPERTADVMGDGYYHTGDIASRDEDGYLTYVGRADDVFKASDYRISPFELESVLLEHEAVAEAAVVPAPDPVRLAVPKAYVVLAAGWPADEKTAAEIFRHSRENLAPYKRVRRLEFAELPKTVSGKIRRVELRARAAGQGPSGREYREEDLRVD</sequence>
<dbReference type="GO" id="GO:0006637">
    <property type="term" value="P:acyl-CoA metabolic process"/>
    <property type="evidence" value="ECO:0007669"/>
    <property type="project" value="TreeGrafter"/>
</dbReference>
<keyword evidence="4" id="KW-0067">ATP-binding</keyword>
<dbReference type="InterPro" id="IPR042099">
    <property type="entry name" value="ANL_N_sf"/>
</dbReference>
<comment type="similarity">
    <text evidence="1">Belongs to the ATP-dependent AMP-binding enzyme family.</text>
</comment>
<keyword evidence="3" id="KW-0547">Nucleotide-binding</keyword>